<reference evidence="2 3" key="1">
    <citation type="submission" date="2018-06" db="EMBL/GenBank/DDBJ databases">
        <title>Comparative genomics of Brasilonema spp. strains.</title>
        <authorList>
            <person name="Alvarenga D.O."/>
            <person name="Fiore M.F."/>
            <person name="Varani A.M."/>
        </authorList>
    </citation>
    <scope>NUCLEOTIDE SEQUENCE [LARGE SCALE GENOMIC DNA]</scope>
    <source>
        <strain evidence="2 3">UFV-OR1</strain>
    </source>
</reference>
<dbReference type="EMBL" id="QMEC01000053">
    <property type="protein sequence ID" value="NMF64036.1"/>
    <property type="molecule type" value="Genomic_DNA"/>
</dbReference>
<evidence type="ECO:0000256" key="1">
    <source>
        <dbReference type="SAM" id="Phobius"/>
    </source>
</evidence>
<sequence length="88" mass="10372">MGLNLNSFKQHDYIFRIFLSLVHKLILLTPNKECRGKALLAKLTFSFFDRASFYIIKLSSMRKSYAIVAVLMIFLCNFFGEKYDFTSW</sequence>
<protein>
    <submittedName>
        <fullName evidence="2">Uncharacterized protein</fullName>
    </submittedName>
</protein>
<feature type="transmembrane region" description="Helical" evidence="1">
    <location>
        <begin position="64"/>
        <end position="80"/>
    </location>
</feature>
<keyword evidence="1" id="KW-0472">Membrane</keyword>
<keyword evidence="1" id="KW-0812">Transmembrane</keyword>
<gene>
    <name evidence="2" type="ORF">DP115_15165</name>
</gene>
<organism evidence="2 3">
    <name type="scientific">Brasilonema octagenarum UFV-OR1</name>
    <dbReference type="NCBI Taxonomy" id="417115"/>
    <lineage>
        <taxon>Bacteria</taxon>
        <taxon>Bacillati</taxon>
        <taxon>Cyanobacteriota</taxon>
        <taxon>Cyanophyceae</taxon>
        <taxon>Nostocales</taxon>
        <taxon>Scytonemataceae</taxon>
        <taxon>Brasilonema</taxon>
        <taxon>Octagenarum group</taxon>
    </lineage>
</organism>
<accession>A0ABX1M929</accession>
<evidence type="ECO:0000313" key="3">
    <source>
        <dbReference type="Proteomes" id="UP000762253"/>
    </source>
</evidence>
<keyword evidence="3" id="KW-1185">Reference proteome</keyword>
<dbReference type="Proteomes" id="UP000762253">
    <property type="component" value="Unassembled WGS sequence"/>
</dbReference>
<name>A0ABX1M929_9CYAN</name>
<keyword evidence="1" id="KW-1133">Transmembrane helix</keyword>
<comment type="caution">
    <text evidence="2">The sequence shown here is derived from an EMBL/GenBank/DDBJ whole genome shotgun (WGS) entry which is preliminary data.</text>
</comment>
<evidence type="ECO:0000313" key="2">
    <source>
        <dbReference type="EMBL" id="NMF64036.1"/>
    </source>
</evidence>
<proteinExistence type="predicted"/>